<keyword evidence="5" id="KW-1185">Reference proteome</keyword>
<dbReference type="GO" id="GO:0046820">
    <property type="term" value="F:4-amino-4-deoxychorismate synthase activity"/>
    <property type="evidence" value="ECO:0007669"/>
    <property type="project" value="TreeGrafter"/>
</dbReference>
<dbReference type="PRINTS" id="PR00095">
    <property type="entry name" value="ANTSNTHASEI"/>
</dbReference>
<organism evidence="3 5">
    <name type="scientific">Sphingomonas koreensis</name>
    <dbReference type="NCBI Taxonomy" id="93064"/>
    <lineage>
        <taxon>Bacteria</taxon>
        <taxon>Pseudomonadati</taxon>
        <taxon>Pseudomonadota</taxon>
        <taxon>Alphaproteobacteria</taxon>
        <taxon>Sphingomonadales</taxon>
        <taxon>Sphingomonadaceae</taxon>
        <taxon>Sphingomonas</taxon>
    </lineage>
</organism>
<dbReference type="InterPro" id="IPR043132">
    <property type="entry name" value="BCAT-like_C"/>
</dbReference>
<evidence type="ECO:0000313" key="3">
    <source>
        <dbReference type="EMBL" id="APR51677.1"/>
    </source>
</evidence>
<keyword evidence="4" id="KW-0032">Aminotransferase</keyword>
<sequence>MLGPAPFVLLDDARPDGADARLYRDPVRIVTAQTPQEVQPALDALDAACAEGLHAAGHLAYEAGHALEPRLRARHSSSPLLWFGLFEGFETIATDDVIALLPDPRGAWIGRPQPGIMRAAYDAAFARVHDWIEAGDIYQANLSFRASVRMLGDPLAAYAAIRARAAAGYGGIVWTGDDWLLSFSPELFFALRDGELIARPMKGTTPRGATPEEDEAARATLATDAKQRAENLMIVDLMRNDLTRIAAPGSVRVPELFKVETYPTLHTMVSTVSARLADGTGIADVLAATFPCGSITGAPKIRAMEVIDAVEPDARGPYTGSIGRIDPNGDAAFNVAIRTLHLPRASETASIGLGSGVVADSRAGEEWDECLAKGAFLTRGQRQVDLIETMAFDPREGIPLLERHLARMKASAQALGFAFDRHAARNELQAATFRLRAPSRVRLLLSRNGNVAIGTAPMPAAPDGPVSVAIRARQVAPRDFRLAHKTSDRSVYPRSAGAFETLYVDAEGYLTEGSFTSIFVERNGRLLTPPLARGALPGVLRAELIDTGRAAEAELTPADLGNGFFIGNALRGLVSAVTVAEEAPADL</sequence>
<dbReference type="GO" id="GO:0009396">
    <property type="term" value="P:folic acid-containing compound biosynthetic process"/>
    <property type="evidence" value="ECO:0007669"/>
    <property type="project" value="InterPro"/>
</dbReference>
<dbReference type="InterPro" id="IPR019999">
    <property type="entry name" value="Anth_synth_I-like"/>
</dbReference>
<reference evidence="4 6" key="3">
    <citation type="submission" date="2018-07" db="EMBL/GenBank/DDBJ databases">
        <title>Genomic and Epidemiologic Investigation of an Indolent Hospital Outbreak.</title>
        <authorList>
            <person name="Johnson R.C."/>
            <person name="Deming C."/>
            <person name="Conlan S."/>
            <person name="Zellmer C.J."/>
            <person name="Michelin A.V."/>
            <person name="Lee-Lin S."/>
            <person name="Thomas P.J."/>
            <person name="Park M."/>
            <person name="Weingarten R.A."/>
            <person name="Less J."/>
            <person name="Dekker J.P."/>
            <person name="Frank K.M."/>
            <person name="Musser K.A."/>
            <person name="Mcquiston J.R."/>
            <person name="Henderson D.K."/>
            <person name="Lau A.F."/>
            <person name="Palmore T.N."/>
            <person name="Segre J.A."/>
        </authorList>
    </citation>
    <scope>NUCLEOTIDE SEQUENCE [LARGE SCALE GENOMIC DNA]</scope>
    <source>
        <strain evidence="4 6">SK-NIH.Env10_0317</strain>
    </source>
</reference>
<dbReference type="InterPro" id="IPR036038">
    <property type="entry name" value="Aminotransferase-like"/>
</dbReference>
<dbReference type="EMBL" id="QQWO01000001">
    <property type="protein sequence ID" value="RSV08293.1"/>
    <property type="molecule type" value="Genomic_DNA"/>
</dbReference>
<dbReference type="Gene3D" id="3.30.470.10">
    <property type="match status" value="1"/>
</dbReference>
<dbReference type="Proteomes" id="UP000185161">
    <property type="component" value="Chromosome"/>
</dbReference>
<dbReference type="SUPFAM" id="SSF56322">
    <property type="entry name" value="ADC synthase"/>
    <property type="match status" value="1"/>
</dbReference>
<dbReference type="Pfam" id="PF01063">
    <property type="entry name" value="Aminotran_4"/>
    <property type="match status" value="1"/>
</dbReference>
<dbReference type="PANTHER" id="PTHR11236">
    <property type="entry name" value="AMINOBENZOATE/ANTHRANILATE SYNTHASE"/>
    <property type="match status" value="1"/>
</dbReference>
<dbReference type="Proteomes" id="UP000286681">
    <property type="component" value="Unassembled WGS sequence"/>
</dbReference>
<dbReference type="InterPro" id="IPR015890">
    <property type="entry name" value="Chorismate_C"/>
</dbReference>
<dbReference type="InterPro" id="IPR043131">
    <property type="entry name" value="BCAT-like_N"/>
</dbReference>
<dbReference type="KEGG" id="skr:BRX40_03815"/>
<evidence type="ECO:0000313" key="4">
    <source>
        <dbReference type="EMBL" id="RSV08293.1"/>
    </source>
</evidence>
<keyword evidence="4" id="KW-0808">Transferase</keyword>
<dbReference type="InterPro" id="IPR001544">
    <property type="entry name" value="Aminotrans_IV"/>
</dbReference>
<evidence type="ECO:0000313" key="5">
    <source>
        <dbReference type="Proteomes" id="UP000185161"/>
    </source>
</evidence>
<dbReference type="GeneID" id="44131680"/>
<dbReference type="InterPro" id="IPR005802">
    <property type="entry name" value="ADC_synth_comp_1"/>
</dbReference>
<dbReference type="AlphaFoldDB" id="A0A1L6J757"/>
<dbReference type="NCBIfam" id="TIGR00553">
    <property type="entry name" value="pabB"/>
    <property type="match status" value="1"/>
</dbReference>
<dbReference type="Gene3D" id="3.20.10.10">
    <property type="entry name" value="D-amino Acid Aminotransferase, subunit A, domain 2"/>
    <property type="match status" value="1"/>
</dbReference>
<evidence type="ECO:0000259" key="2">
    <source>
        <dbReference type="Pfam" id="PF00425"/>
    </source>
</evidence>
<dbReference type="GO" id="GO:0000162">
    <property type="term" value="P:L-tryptophan biosynthetic process"/>
    <property type="evidence" value="ECO:0007669"/>
    <property type="project" value="TreeGrafter"/>
</dbReference>
<dbReference type="RefSeq" id="WP_075150718.1">
    <property type="nucleotide sequence ID" value="NZ_CP018820.1"/>
</dbReference>
<dbReference type="PANTHER" id="PTHR11236:SF50">
    <property type="entry name" value="AMINODEOXYCHORISMATE SYNTHASE COMPONENT 1"/>
    <property type="match status" value="1"/>
</dbReference>
<dbReference type="InterPro" id="IPR005801">
    <property type="entry name" value="ADC_synthase"/>
</dbReference>
<evidence type="ECO:0000313" key="6">
    <source>
        <dbReference type="Proteomes" id="UP000286681"/>
    </source>
</evidence>
<feature type="domain" description="Chorismate-utilising enzyme C-terminal" evidence="2">
    <location>
        <begin position="119"/>
        <end position="373"/>
    </location>
</feature>
<dbReference type="STRING" id="93064.BRX40_03815"/>
<gene>
    <name evidence="4" type="primary">pabB</name>
    <name evidence="3" type="ORF">BRX40_03815</name>
    <name evidence="4" type="ORF">CA257_02195</name>
</gene>
<dbReference type="Gene3D" id="3.60.120.10">
    <property type="entry name" value="Anthranilate synthase"/>
    <property type="match status" value="1"/>
</dbReference>
<dbReference type="OrthoDB" id="9803598at2"/>
<dbReference type="SUPFAM" id="SSF56752">
    <property type="entry name" value="D-aminoacid aminotransferase-like PLP-dependent enzymes"/>
    <property type="match status" value="1"/>
</dbReference>
<dbReference type="EMBL" id="CP018820">
    <property type="protein sequence ID" value="APR51677.1"/>
    <property type="molecule type" value="Genomic_DNA"/>
</dbReference>
<dbReference type="Pfam" id="PF00425">
    <property type="entry name" value="Chorismate_bind"/>
    <property type="match status" value="1"/>
</dbReference>
<protein>
    <recommendedName>
        <fullName evidence="1">Probable branched-chain-amino-acid aminotransferase</fullName>
    </recommendedName>
</protein>
<evidence type="ECO:0000256" key="1">
    <source>
        <dbReference type="ARBA" id="ARBA00014472"/>
    </source>
</evidence>
<name>A0A1L6J757_9SPHN</name>
<reference evidence="5" key="2">
    <citation type="submission" date="2016-12" db="EMBL/GenBank/DDBJ databases">
        <title>Whole genome sequencing of Sphingomonas sp. ABOJV.</title>
        <authorList>
            <person name="Conlan S."/>
            <person name="Thomas P.J."/>
            <person name="Mullikin J."/>
            <person name="Palmore T.N."/>
            <person name="Frank K.M."/>
            <person name="Segre J.A."/>
        </authorList>
    </citation>
    <scope>NUCLEOTIDE SEQUENCE [LARGE SCALE GENOMIC DNA]</scope>
    <source>
        <strain evidence="5">ABOJV</strain>
    </source>
</reference>
<proteinExistence type="predicted"/>
<reference evidence="3" key="1">
    <citation type="submission" date="2016-12" db="EMBL/GenBank/DDBJ databases">
        <title>Whole genome sequencing of Sphingomonas koreensis.</title>
        <authorList>
            <person name="Conlan S."/>
            <person name="Thomas P.J."/>
            <person name="Mullikin J."/>
            <person name="Palmore T.N."/>
            <person name="Frank K.M."/>
            <person name="Segre J.A."/>
        </authorList>
    </citation>
    <scope>NUCLEOTIDE SEQUENCE</scope>
    <source>
        <strain evidence="3">ABOJV</strain>
    </source>
</reference>
<accession>A0A1L6J757</accession>